<dbReference type="Gramene" id="PGSC0003DMT400015581">
    <property type="protein sequence ID" value="PGSC0003DMT400015581"/>
    <property type="gene ID" value="PGSC0003DMG402006082"/>
</dbReference>
<accession>M1A685</accession>
<evidence type="ECO:0000313" key="1">
    <source>
        <dbReference type="EnsemblPlants" id="PGSC0003DMT400015581"/>
    </source>
</evidence>
<dbReference type="EnsemblPlants" id="PGSC0003DMT400015581">
    <property type="protein sequence ID" value="PGSC0003DMT400015581"/>
    <property type="gene ID" value="PGSC0003DMG402006082"/>
</dbReference>
<proteinExistence type="predicted"/>
<organism evidence="1 2">
    <name type="scientific">Solanum tuberosum</name>
    <name type="common">Potato</name>
    <dbReference type="NCBI Taxonomy" id="4113"/>
    <lineage>
        <taxon>Eukaryota</taxon>
        <taxon>Viridiplantae</taxon>
        <taxon>Streptophyta</taxon>
        <taxon>Embryophyta</taxon>
        <taxon>Tracheophyta</taxon>
        <taxon>Spermatophyta</taxon>
        <taxon>Magnoliopsida</taxon>
        <taxon>eudicotyledons</taxon>
        <taxon>Gunneridae</taxon>
        <taxon>Pentapetalae</taxon>
        <taxon>asterids</taxon>
        <taxon>lamiids</taxon>
        <taxon>Solanales</taxon>
        <taxon>Solanaceae</taxon>
        <taxon>Solanoideae</taxon>
        <taxon>Solaneae</taxon>
        <taxon>Solanum</taxon>
    </lineage>
</organism>
<keyword evidence="2" id="KW-1185">Reference proteome</keyword>
<dbReference type="Proteomes" id="UP000011115">
    <property type="component" value="Unassembled WGS sequence"/>
</dbReference>
<protein>
    <submittedName>
        <fullName evidence="1">Uncharacterized protein</fullName>
    </submittedName>
</protein>
<dbReference type="PaxDb" id="4113-PGSC0003DMT400015581"/>
<reference evidence="2" key="1">
    <citation type="journal article" date="2011" name="Nature">
        <title>Genome sequence and analysis of the tuber crop potato.</title>
        <authorList>
            <consortium name="The Potato Genome Sequencing Consortium"/>
        </authorList>
    </citation>
    <scope>NUCLEOTIDE SEQUENCE [LARGE SCALE GENOMIC DNA]</scope>
    <source>
        <strain evidence="2">cv. DM1-3 516 R44</strain>
    </source>
</reference>
<name>M1A685_SOLTU</name>
<dbReference type="HOGENOM" id="CLU_2376931_0_0_1"/>
<dbReference type="InParanoid" id="M1A685"/>
<evidence type="ECO:0000313" key="2">
    <source>
        <dbReference type="Proteomes" id="UP000011115"/>
    </source>
</evidence>
<sequence length="95" mass="10274">MPQIPRADAILLLGRDVSSYSILENMSEYLGSPKSISANAFSCTSRKGLFCGSETRFSKIVAAFLHTSGTGCGILMTFNSLSIALKFNVVDKSFR</sequence>
<dbReference type="AlphaFoldDB" id="M1A685"/>
<reference evidence="1" key="2">
    <citation type="submission" date="2015-06" db="UniProtKB">
        <authorList>
            <consortium name="EnsemblPlants"/>
        </authorList>
    </citation>
    <scope>IDENTIFICATION</scope>
    <source>
        <strain evidence="1">DM1-3 516 R44</strain>
    </source>
</reference>